<proteinExistence type="inferred from homology"/>
<evidence type="ECO:0000313" key="6">
    <source>
        <dbReference type="EMBL" id="MBF8435633.1"/>
    </source>
</evidence>
<dbReference type="Gene3D" id="3.90.76.10">
    <property type="entry name" value="Dipeptide-binding Protein, Domain 1"/>
    <property type="match status" value="1"/>
</dbReference>
<dbReference type="SUPFAM" id="SSF53850">
    <property type="entry name" value="Periplasmic binding protein-like II"/>
    <property type="match status" value="1"/>
</dbReference>
<dbReference type="AlphaFoldDB" id="A0A931AMQ3"/>
<evidence type="ECO:0000256" key="3">
    <source>
        <dbReference type="ARBA" id="ARBA00022729"/>
    </source>
</evidence>
<feature type="chain" id="PRO_5036674831" evidence="4">
    <location>
        <begin position="28"/>
        <end position="508"/>
    </location>
</feature>
<accession>A0A931AMQ3</accession>
<protein>
    <submittedName>
        <fullName evidence="6">ABC transporter substrate-binding protein</fullName>
    </submittedName>
</protein>
<organism evidence="6 7">
    <name type="scientific">Halonatronomonas betaini</name>
    <dbReference type="NCBI Taxonomy" id="2778430"/>
    <lineage>
        <taxon>Bacteria</taxon>
        <taxon>Bacillati</taxon>
        <taxon>Bacillota</taxon>
        <taxon>Clostridia</taxon>
        <taxon>Halanaerobiales</taxon>
        <taxon>Halarsenatibacteraceae</taxon>
        <taxon>Halonatronomonas</taxon>
    </lineage>
</organism>
<dbReference type="EMBL" id="JADPIE010000001">
    <property type="protein sequence ID" value="MBF8435633.1"/>
    <property type="molecule type" value="Genomic_DNA"/>
</dbReference>
<dbReference type="GO" id="GO:0043190">
    <property type="term" value="C:ATP-binding cassette (ABC) transporter complex"/>
    <property type="evidence" value="ECO:0007669"/>
    <property type="project" value="InterPro"/>
</dbReference>
<evidence type="ECO:0000256" key="2">
    <source>
        <dbReference type="ARBA" id="ARBA00022448"/>
    </source>
</evidence>
<evidence type="ECO:0000256" key="1">
    <source>
        <dbReference type="ARBA" id="ARBA00005695"/>
    </source>
</evidence>
<dbReference type="CDD" id="cd00995">
    <property type="entry name" value="PBP2_NikA_DppA_OppA_like"/>
    <property type="match status" value="1"/>
</dbReference>
<dbReference type="Proteomes" id="UP000621436">
    <property type="component" value="Unassembled WGS sequence"/>
</dbReference>
<dbReference type="PANTHER" id="PTHR30290">
    <property type="entry name" value="PERIPLASMIC BINDING COMPONENT OF ABC TRANSPORTER"/>
    <property type="match status" value="1"/>
</dbReference>
<dbReference type="Gene3D" id="3.40.190.10">
    <property type="entry name" value="Periplasmic binding protein-like II"/>
    <property type="match status" value="1"/>
</dbReference>
<dbReference type="RefSeq" id="WP_270452276.1">
    <property type="nucleotide sequence ID" value="NZ_JADPIE010000001.1"/>
</dbReference>
<keyword evidence="7" id="KW-1185">Reference proteome</keyword>
<feature type="signal peptide" evidence="4">
    <location>
        <begin position="1"/>
        <end position="27"/>
    </location>
</feature>
<evidence type="ECO:0000256" key="4">
    <source>
        <dbReference type="SAM" id="SignalP"/>
    </source>
</evidence>
<dbReference type="GO" id="GO:0042597">
    <property type="term" value="C:periplasmic space"/>
    <property type="evidence" value="ECO:0007669"/>
    <property type="project" value="UniProtKB-ARBA"/>
</dbReference>
<evidence type="ECO:0000313" key="7">
    <source>
        <dbReference type="Proteomes" id="UP000621436"/>
    </source>
</evidence>
<comment type="caution">
    <text evidence="6">The sequence shown here is derived from an EMBL/GenBank/DDBJ whole genome shotgun (WGS) entry which is preliminary data.</text>
</comment>
<comment type="similarity">
    <text evidence="1">Belongs to the bacterial solute-binding protein 5 family.</text>
</comment>
<dbReference type="InterPro" id="IPR030678">
    <property type="entry name" value="Peptide/Ni-bd"/>
</dbReference>
<gene>
    <name evidence="6" type="ORF">I0Q91_00945</name>
</gene>
<dbReference type="PANTHER" id="PTHR30290:SF9">
    <property type="entry name" value="OLIGOPEPTIDE-BINDING PROTEIN APPA"/>
    <property type="match status" value="1"/>
</dbReference>
<dbReference type="InterPro" id="IPR039424">
    <property type="entry name" value="SBP_5"/>
</dbReference>
<keyword evidence="3 4" id="KW-0732">Signal</keyword>
<dbReference type="Gene3D" id="3.10.105.10">
    <property type="entry name" value="Dipeptide-binding Protein, Domain 3"/>
    <property type="match status" value="1"/>
</dbReference>
<reference evidence="6" key="1">
    <citation type="submission" date="2020-11" db="EMBL/GenBank/DDBJ databases">
        <title>Halonatronomonas betainensis gen. nov., sp. nov. a novel haloalkaliphilic representative of the family Halanaerobiacae capable of betaine degradation.</title>
        <authorList>
            <person name="Boltyanskaya Y."/>
            <person name="Kevbrin V."/>
            <person name="Detkova E."/>
            <person name="Grouzdev D.S."/>
            <person name="Koziaeva V."/>
            <person name="Zhilina T."/>
        </authorList>
    </citation>
    <scope>NUCLEOTIDE SEQUENCE</scope>
    <source>
        <strain evidence="6">Z-7014</strain>
    </source>
</reference>
<feature type="domain" description="Solute-binding protein family 5" evidence="5">
    <location>
        <begin position="73"/>
        <end position="426"/>
    </location>
</feature>
<dbReference type="GO" id="GO:1904680">
    <property type="term" value="F:peptide transmembrane transporter activity"/>
    <property type="evidence" value="ECO:0007669"/>
    <property type="project" value="TreeGrafter"/>
</dbReference>
<dbReference type="InterPro" id="IPR000914">
    <property type="entry name" value="SBP_5_dom"/>
</dbReference>
<name>A0A931AMQ3_9FIRM</name>
<evidence type="ECO:0000259" key="5">
    <source>
        <dbReference type="Pfam" id="PF00496"/>
    </source>
</evidence>
<dbReference type="PIRSF" id="PIRSF002741">
    <property type="entry name" value="MppA"/>
    <property type="match status" value="1"/>
</dbReference>
<dbReference type="GO" id="GO:0015833">
    <property type="term" value="P:peptide transport"/>
    <property type="evidence" value="ECO:0007669"/>
    <property type="project" value="TreeGrafter"/>
</dbReference>
<keyword evidence="2" id="KW-0813">Transport</keyword>
<sequence length="508" mass="58718">MKNFWRSSLVFLLALTFILAGSIGLQAEEDTVVIGSGAEAPGLDTRVEVDTPAFERINLINEPLIDIDFDLSLKPKLATDWEYNDDNTELTFYLREGVYFHHGREMTAEDVKYTIDWILDPDNDASNRDLYTAIGEVEIIDDYTVTLHLDEVNTFLINNIARFGIVPHDVAEDLGDDFGDEPVGTGPYTFDEWDRDDKLVLQSFDDYWDGEPNFETVEFRPIPENSARLLAFEAGEIDMFHGGVVPEELERLESEPDFDLRRVAGTGYNYLGFNNTNEYMQDRNLRLAISHMINREAIVEHVLQGVGRPGQTNITPDMQWYHDELDFVDYDPEKAHEYFEESIAAEEDVELRIFTNEEPFRMQIAEVLEYELGQLGINVEVVIEEWGAFLDRVYDTDDYEMYILGWSGLMDPDRASYRQYLSDGSANTINYSNDRMDELLLEGRQVDPESEESIEIYHEVQEILNHDQPKAFINYEEEVSLIQPEFENYQVHPYPGNAWLSLPNMTRN</sequence>
<dbReference type="Pfam" id="PF00496">
    <property type="entry name" value="SBP_bac_5"/>
    <property type="match status" value="1"/>
</dbReference>